<comment type="similarity">
    <text evidence="2">Belongs to the CSC1 (TC 1.A.17) family.</text>
</comment>
<dbReference type="InterPro" id="IPR045122">
    <property type="entry name" value="Csc1-like"/>
</dbReference>
<feature type="transmembrane region" description="Helical" evidence="8">
    <location>
        <begin position="238"/>
        <end position="259"/>
    </location>
</feature>
<comment type="subcellular location">
    <subcellularLocation>
        <location evidence="1">Membrane</location>
        <topology evidence="1">Multi-pass membrane protein</topology>
    </subcellularLocation>
</comment>
<dbReference type="Proteomes" id="UP000011976">
    <property type="component" value="Unassembled WGS sequence"/>
</dbReference>
<organism evidence="12 13">
    <name type="scientific">Pseudozyma antarctica (strain T-34)</name>
    <name type="common">Yeast</name>
    <name type="synonym">Candida antarctica</name>
    <dbReference type="NCBI Taxonomy" id="1151754"/>
    <lineage>
        <taxon>Eukaryota</taxon>
        <taxon>Fungi</taxon>
        <taxon>Dikarya</taxon>
        <taxon>Basidiomycota</taxon>
        <taxon>Ustilaginomycotina</taxon>
        <taxon>Ustilaginomycetes</taxon>
        <taxon>Ustilaginales</taxon>
        <taxon>Ustilaginaceae</taxon>
        <taxon>Moesziomyces</taxon>
    </lineage>
</organism>
<name>M9MGC7_PSEA3</name>
<feature type="transmembrane region" description="Helical" evidence="8">
    <location>
        <begin position="514"/>
        <end position="538"/>
    </location>
</feature>
<keyword evidence="3" id="KW-0813">Transport</keyword>
<dbReference type="PANTHER" id="PTHR13018:SF5">
    <property type="entry name" value="RE44586P"/>
    <property type="match status" value="1"/>
</dbReference>
<feature type="region of interest" description="Disordered" evidence="7">
    <location>
        <begin position="838"/>
        <end position="876"/>
    </location>
</feature>
<dbReference type="InterPro" id="IPR027815">
    <property type="entry name" value="CSC1/OSCA1-like_cyt"/>
</dbReference>
<evidence type="ECO:0000256" key="5">
    <source>
        <dbReference type="ARBA" id="ARBA00022989"/>
    </source>
</evidence>
<evidence type="ECO:0000256" key="1">
    <source>
        <dbReference type="ARBA" id="ARBA00004141"/>
    </source>
</evidence>
<feature type="domain" description="CSC1/OSCA1-like N-terminal transmembrane" evidence="10">
    <location>
        <begin position="71"/>
        <end position="260"/>
    </location>
</feature>
<dbReference type="EMBL" id="DF196780">
    <property type="protein sequence ID" value="GAC75082.1"/>
    <property type="molecule type" value="Genomic_DNA"/>
</dbReference>
<protein>
    <recommendedName>
        <fullName evidence="14">DUF221-domain-containing protein</fullName>
    </recommendedName>
</protein>
<feature type="transmembrane region" description="Helical" evidence="8">
    <location>
        <begin position="762"/>
        <end position="783"/>
    </location>
</feature>
<feature type="region of interest" description="Disordered" evidence="7">
    <location>
        <begin position="366"/>
        <end position="393"/>
    </location>
</feature>
<evidence type="ECO:0000313" key="12">
    <source>
        <dbReference type="EMBL" id="GAC75082.1"/>
    </source>
</evidence>
<gene>
    <name evidence="12" type="ORF">PANT_14d00031</name>
</gene>
<dbReference type="Pfam" id="PF14703">
    <property type="entry name" value="PHM7_cyt"/>
    <property type="match status" value="1"/>
</dbReference>
<feature type="transmembrane region" description="Helical" evidence="8">
    <location>
        <begin position="70"/>
        <end position="92"/>
    </location>
</feature>
<dbReference type="InterPro" id="IPR003864">
    <property type="entry name" value="CSC1/OSCA1-like_7TM"/>
</dbReference>
<sequence length="1241" mass="137290">MASQYPLSLAAFSKAAATASSSAAATTTATLASAFLSLGRHPPTGTPGNNGSTDDPAIPLPNQRAFEGPWFSQQVSLSLFIGLFSFCIFVVVRRRNAALFAPRTKLKGFSPLDDGHDAGYFGWIMPTLKTEEMRILQTVGLDAAILLSFLKMGFWLFFALSCWSLVVLMPVNYWQNGVLDGVSPAEDRDNATDPNSFRDTVTGVWTQLIYDNFTKKHDDPNAPLPQLPLPAKPPQAQVYHAVHLLSTYLFTLLAMRAIWINYQRFVRARQLYILEILESIPARTVEIRDLPAHLRDEKALAEYFENMDMPVESTAVVRNTEGLSRLLNQRSNALHNLEKAWVRWLGNPTDAEGYDPEKIMLLAAGSHDDDVEPSSDDVDRPRQSRDDLESSRLLGPSATTLFTGADTIRTHRQRPTMRRSWWNPLSEKIDAIDELTRQFNAVDRAVRRRRKTGQFPGGNVGFVTFQSAASAQIAAQTVHYPIPAYCTTSMAQEPRDIIWSNIDLSNNDRRVRQVVVSIFIVAVLVFYIPPLVFLASFVSPGAIEKYMPWLDRLLDTDERLRALVQNNLPSLVVIGFNALLPLVLEYSSYLQGLKARSLVEYSLLKKYYLFLMVSVVFIFLIATTAWGVLQELAENPMRVIDKFAASLPKARFFSLSYVILQGIALQPLQLLQLPTLILRGFYRLLLTRTPREFAELNAPPTLAMGNVYPQALLIFTLCILYSIVSPLIVVFGAVYFGIAYVVNKYKLLYVFYKPYESQGQAWPISASRCIWALVLFHVFQFSLFSVRKQLLMSTLMLPLIVFTFWFAQHLQTTFGPLTEHVNLSSVVEVLKEVEPDPATAGLAQNGPPSMARADEVTTDTSGPATPRQAQGLSGANSSRQLLSLDPSHKIDPEFTKLALKRYSHDEEDETLFVAQRDTKTDYREPPGAGYYPGVLNTGRRRYGHPAITGILPELWLPIPKHRMDEGGDDVTAPDDLEGQTALASGTTALGAPARERVESGTGVQSAARIRARALSKAEPLILSLRKRKSSLLSRSTRNPASESSPAHPDTDALGVWSDGVAGPQGSSSSAAIGEALSGPYAVAPARKHVRESQGADTDGADLDQEEGVYIHRAASLARPGRPRSGVPTSKTHYPFPNGGSTFDLIVVERPMDNIPLRPMVFMAASRRAQKVVHVTTTARNNAVALRNVYPSLKMFLIPTSRYAEVVNDDTSELSYTLARLSAADELEPVAAEAEAQPDTDS</sequence>
<evidence type="ECO:0000256" key="7">
    <source>
        <dbReference type="SAM" id="MobiDB-lite"/>
    </source>
</evidence>
<keyword evidence="5 8" id="KW-1133">Transmembrane helix</keyword>
<proteinExistence type="inferred from homology"/>
<evidence type="ECO:0000256" key="3">
    <source>
        <dbReference type="ARBA" id="ARBA00022448"/>
    </source>
</evidence>
<dbReference type="InterPro" id="IPR032880">
    <property type="entry name" value="CSC1/OSCA1-like_N"/>
</dbReference>
<dbReference type="Pfam" id="PF13967">
    <property type="entry name" value="RSN1_TM"/>
    <property type="match status" value="1"/>
</dbReference>
<dbReference type="AlphaFoldDB" id="M9MGC7"/>
<accession>M9MGC7</accession>
<dbReference type="PANTHER" id="PTHR13018">
    <property type="entry name" value="PROBABLE MEMBRANE PROTEIN DUF221-RELATED"/>
    <property type="match status" value="1"/>
</dbReference>
<evidence type="ECO:0008006" key="14">
    <source>
        <dbReference type="Google" id="ProtNLM"/>
    </source>
</evidence>
<evidence type="ECO:0000256" key="6">
    <source>
        <dbReference type="ARBA" id="ARBA00023136"/>
    </source>
</evidence>
<evidence type="ECO:0000259" key="9">
    <source>
        <dbReference type="Pfam" id="PF02714"/>
    </source>
</evidence>
<feature type="domain" description="CSC1/OSCA1-like cytosolic" evidence="11">
    <location>
        <begin position="282"/>
        <end position="501"/>
    </location>
</feature>
<evidence type="ECO:0000259" key="10">
    <source>
        <dbReference type="Pfam" id="PF13967"/>
    </source>
</evidence>
<evidence type="ECO:0000256" key="8">
    <source>
        <dbReference type="SAM" id="Phobius"/>
    </source>
</evidence>
<feature type="transmembrane region" description="Helical" evidence="8">
    <location>
        <begin position="712"/>
        <end position="742"/>
    </location>
</feature>
<dbReference type="GO" id="GO:0005227">
    <property type="term" value="F:calcium-activated cation channel activity"/>
    <property type="evidence" value="ECO:0007669"/>
    <property type="project" value="InterPro"/>
</dbReference>
<feature type="domain" description="CSC1/OSCA1-like 7TM region" evidence="9">
    <location>
        <begin position="512"/>
        <end position="784"/>
    </location>
</feature>
<dbReference type="GO" id="GO:0005886">
    <property type="term" value="C:plasma membrane"/>
    <property type="evidence" value="ECO:0007669"/>
    <property type="project" value="TreeGrafter"/>
</dbReference>
<evidence type="ECO:0000313" key="13">
    <source>
        <dbReference type="Proteomes" id="UP000011976"/>
    </source>
</evidence>
<feature type="compositionally biased region" description="Polar residues" evidence="7">
    <location>
        <begin position="858"/>
        <end position="876"/>
    </location>
</feature>
<feature type="transmembrane region" description="Helical" evidence="8">
    <location>
        <begin position="790"/>
        <end position="807"/>
    </location>
</feature>
<feature type="region of interest" description="Disordered" evidence="7">
    <location>
        <begin position="1114"/>
        <end position="1134"/>
    </location>
</feature>
<evidence type="ECO:0000256" key="2">
    <source>
        <dbReference type="ARBA" id="ARBA00007779"/>
    </source>
</evidence>
<feature type="compositionally biased region" description="Basic and acidic residues" evidence="7">
    <location>
        <begin position="377"/>
        <end position="390"/>
    </location>
</feature>
<dbReference type="OrthoDB" id="1689567at2759"/>
<keyword evidence="4 8" id="KW-0812">Transmembrane</keyword>
<feature type="transmembrane region" description="Helical" evidence="8">
    <location>
        <begin position="607"/>
        <end position="629"/>
    </location>
</feature>
<dbReference type="Pfam" id="PF02714">
    <property type="entry name" value="RSN1_7TM"/>
    <property type="match status" value="1"/>
</dbReference>
<keyword evidence="6 8" id="KW-0472">Membrane</keyword>
<feature type="transmembrane region" description="Helical" evidence="8">
    <location>
        <begin position="154"/>
        <end position="174"/>
    </location>
</feature>
<evidence type="ECO:0000259" key="11">
    <source>
        <dbReference type="Pfam" id="PF14703"/>
    </source>
</evidence>
<feature type="region of interest" description="Disordered" evidence="7">
    <location>
        <begin position="1031"/>
        <end position="1071"/>
    </location>
</feature>
<reference evidence="13" key="1">
    <citation type="journal article" date="2013" name="Genome Announc.">
        <title>Genome sequence of the basidiomycetous yeast Pseudozyma antarctica T-34, a producer of the glycolipid biosurfactants mannosylerythritol lipids.</title>
        <authorList>
            <person name="Morita T."/>
            <person name="Koike H."/>
            <person name="Koyama Y."/>
            <person name="Hagiwara H."/>
            <person name="Ito E."/>
            <person name="Fukuoka T."/>
            <person name="Imura T."/>
            <person name="Machida M."/>
            <person name="Kitamoto D."/>
        </authorList>
    </citation>
    <scope>NUCLEOTIDE SEQUENCE [LARGE SCALE GENOMIC DNA]</scope>
    <source>
        <strain evidence="13">T-34</strain>
    </source>
</reference>
<evidence type="ECO:0000256" key="4">
    <source>
        <dbReference type="ARBA" id="ARBA00022692"/>
    </source>
</evidence>